<dbReference type="EMBL" id="JAFIQO010000118">
    <property type="protein sequence ID" value="MBP0057516.1"/>
    <property type="molecule type" value="Genomic_DNA"/>
</dbReference>
<dbReference type="PANTHER" id="PTHR43054">
    <property type="match status" value="1"/>
</dbReference>
<dbReference type="Gene3D" id="3.30.360.10">
    <property type="entry name" value="Dihydrodipicolinate Reductase, domain 2"/>
    <property type="match status" value="1"/>
</dbReference>
<reference evidence="3 4" key="1">
    <citation type="submission" date="2021-02" db="EMBL/GenBank/DDBJ databases">
        <title>Lactate utilizing bacteria of the human gut.</title>
        <authorList>
            <person name="Sheridan P.O."/>
        </authorList>
    </citation>
    <scope>NUCLEOTIDE SEQUENCE [LARGE SCALE GENOMIC DNA]</scope>
    <source>
        <strain evidence="3 4">HTF-83D</strain>
    </source>
</reference>
<dbReference type="InterPro" id="IPR000683">
    <property type="entry name" value="Gfo/Idh/MocA-like_OxRdtase_N"/>
</dbReference>
<comment type="caution">
    <text evidence="3">The sequence shown here is derived from an EMBL/GenBank/DDBJ whole genome shotgun (WGS) entry which is preliminary data.</text>
</comment>
<gene>
    <name evidence="3" type="ORF">JYQ75_08930</name>
</gene>
<evidence type="ECO:0000313" key="3">
    <source>
        <dbReference type="EMBL" id="MBP0057516.1"/>
    </source>
</evidence>
<organism evidence="3 4">
    <name type="scientific">Anaerobutyricum soehngenii</name>
    <dbReference type="NCBI Taxonomy" id="105843"/>
    <lineage>
        <taxon>Bacteria</taxon>
        <taxon>Bacillati</taxon>
        <taxon>Bacillota</taxon>
        <taxon>Clostridia</taxon>
        <taxon>Lachnospirales</taxon>
        <taxon>Lachnospiraceae</taxon>
        <taxon>Anaerobutyricum</taxon>
    </lineage>
</organism>
<dbReference type="PANTHER" id="PTHR43054:SF1">
    <property type="entry name" value="SCYLLO-INOSITOL 2-DEHYDROGENASE (NADP(+)) IOLU"/>
    <property type="match status" value="1"/>
</dbReference>
<feature type="domain" description="GFO/IDH/MocA-like oxidoreductase" evidence="2">
    <location>
        <begin position="138"/>
        <end position="234"/>
    </location>
</feature>
<dbReference type="InterPro" id="IPR055170">
    <property type="entry name" value="GFO_IDH_MocA-like_dom"/>
</dbReference>
<evidence type="ECO:0000259" key="2">
    <source>
        <dbReference type="Pfam" id="PF22725"/>
    </source>
</evidence>
<evidence type="ECO:0000313" key="4">
    <source>
        <dbReference type="Proteomes" id="UP001315001"/>
    </source>
</evidence>
<dbReference type="SUPFAM" id="SSF55347">
    <property type="entry name" value="Glyceraldehyde-3-phosphate dehydrogenase-like, C-terminal domain"/>
    <property type="match status" value="1"/>
</dbReference>
<feature type="domain" description="Gfo/Idh/MocA-like oxidoreductase N-terminal" evidence="1">
    <location>
        <begin position="2"/>
        <end position="119"/>
    </location>
</feature>
<dbReference type="InterPro" id="IPR036291">
    <property type="entry name" value="NAD(P)-bd_dom_sf"/>
</dbReference>
<sequence>MIRFGMIGTGKIAEKFWQANRYGKDFELTAVYSRTLERARQFGFQKGQLQYFDDLEAFANSDCIDAVYVASPNCCHYEQVMTLLKAGKHVLCEKPMASNLKEAQEMFAEAEKQKLILLEGMRSIYAPSFQKMIPYMETLGTIRRATLQYCQYSSRYDNYKRGIVENAFKPELSNGALMDIGVYVVSCMIRLFGAPKAIKASGIKLHNGVDGAGTILMEYPDMIGEAIYSKITDSAMPSQIQGEDASMLVQEIENVKDLRIVRKGVVQSIHFEQSDNILNYETQEFIKMIKTGMGWEKSKEITLETMKVLDEARKQLHIVFPADKKPKEKKK</sequence>
<dbReference type="Pfam" id="PF22725">
    <property type="entry name" value="GFO_IDH_MocA_C3"/>
    <property type="match status" value="1"/>
</dbReference>
<dbReference type="SUPFAM" id="SSF51735">
    <property type="entry name" value="NAD(P)-binding Rossmann-fold domains"/>
    <property type="match status" value="1"/>
</dbReference>
<evidence type="ECO:0000259" key="1">
    <source>
        <dbReference type="Pfam" id="PF01408"/>
    </source>
</evidence>
<dbReference type="Proteomes" id="UP001315001">
    <property type="component" value="Unassembled WGS sequence"/>
</dbReference>
<name>A0ABS3ZJL9_9FIRM</name>
<proteinExistence type="predicted"/>
<dbReference type="Gene3D" id="3.40.50.720">
    <property type="entry name" value="NAD(P)-binding Rossmann-like Domain"/>
    <property type="match status" value="1"/>
</dbReference>
<dbReference type="Pfam" id="PF01408">
    <property type="entry name" value="GFO_IDH_MocA"/>
    <property type="match status" value="1"/>
</dbReference>
<protein>
    <submittedName>
        <fullName evidence="3">Gfo/Idh/MocA family oxidoreductase</fullName>
    </submittedName>
</protein>
<keyword evidence="4" id="KW-1185">Reference proteome</keyword>
<accession>A0ABS3ZJL9</accession>